<dbReference type="GO" id="GO:0035485">
    <property type="term" value="F:adenine/guanine mispair binding"/>
    <property type="evidence" value="ECO:0007669"/>
    <property type="project" value="TreeGrafter"/>
</dbReference>
<dbReference type="PANTHER" id="PTHR42944">
    <property type="entry name" value="ADENINE DNA GLYCOSYLASE"/>
    <property type="match status" value="1"/>
</dbReference>
<dbReference type="Gene3D" id="3.90.79.10">
    <property type="entry name" value="Nucleoside Triphosphate Pyrophosphohydrolase"/>
    <property type="match status" value="1"/>
</dbReference>
<proteinExistence type="inferred from homology"/>
<dbReference type="CDD" id="cd00056">
    <property type="entry name" value="ENDO3c"/>
    <property type="match status" value="1"/>
</dbReference>
<keyword evidence="10 14" id="KW-0408">Iron</keyword>
<gene>
    <name evidence="16" type="ORF">IV55_GL000079</name>
</gene>
<keyword evidence="9" id="KW-0378">Hydrolase</keyword>
<dbReference type="GO" id="GO:0034039">
    <property type="term" value="F:8-oxo-7,8-dihydroguanine DNA N-glycosylase activity"/>
    <property type="evidence" value="ECO:0007669"/>
    <property type="project" value="TreeGrafter"/>
</dbReference>
<dbReference type="EC" id="3.2.2.31" evidence="4 14"/>
<evidence type="ECO:0000256" key="9">
    <source>
        <dbReference type="ARBA" id="ARBA00022801"/>
    </source>
</evidence>
<dbReference type="GO" id="GO:0006298">
    <property type="term" value="P:mismatch repair"/>
    <property type="evidence" value="ECO:0007669"/>
    <property type="project" value="TreeGrafter"/>
</dbReference>
<feature type="domain" description="HhH-GPD" evidence="15">
    <location>
        <begin position="51"/>
        <end position="202"/>
    </location>
</feature>
<evidence type="ECO:0000259" key="15">
    <source>
        <dbReference type="SMART" id="SM00478"/>
    </source>
</evidence>
<dbReference type="SUPFAM" id="SSF48150">
    <property type="entry name" value="DNA-glycosylase"/>
    <property type="match status" value="1"/>
</dbReference>
<dbReference type="EMBL" id="JQCB01000001">
    <property type="protein sequence ID" value="KRN97160.1"/>
    <property type="molecule type" value="Genomic_DNA"/>
</dbReference>
<evidence type="ECO:0000256" key="10">
    <source>
        <dbReference type="ARBA" id="ARBA00023004"/>
    </source>
</evidence>
<dbReference type="STRING" id="348151.IV55_GL000079"/>
<dbReference type="GO" id="GO:0006284">
    <property type="term" value="P:base-excision repair"/>
    <property type="evidence" value="ECO:0007669"/>
    <property type="project" value="UniProtKB-UniRule"/>
</dbReference>
<keyword evidence="13 14" id="KW-0326">Glycosidase</keyword>
<dbReference type="Gene3D" id="1.10.340.30">
    <property type="entry name" value="Hypothetical protein, domain 2"/>
    <property type="match status" value="1"/>
</dbReference>
<comment type="cofactor">
    <cofactor evidence="14">
        <name>[4Fe-4S] cluster</name>
        <dbReference type="ChEBI" id="CHEBI:49883"/>
    </cofactor>
    <text evidence="14">Binds 1 [4Fe-4S] cluster.</text>
</comment>
<dbReference type="GO" id="GO:0046872">
    <property type="term" value="F:metal ion binding"/>
    <property type="evidence" value="ECO:0007669"/>
    <property type="project" value="UniProtKB-UniRule"/>
</dbReference>
<evidence type="ECO:0000256" key="4">
    <source>
        <dbReference type="ARBA" id="ARBA00012045"/>
    </source>
</evidence>
<reference evidence="16 17" key="1">
    <citation type="journal article" date="2015" name="Genome Announc.">
        <title>Expanding the biotechnology potential of lactobacilli through comparative genomics of 213 strains and associated genera.</title>
        <authorList>
            <person name="Sun Z."/>
            <person name="Harris H.M."/>
            <person name="McCann A."/>
            <person name="Guo C."/>
            <person name="Argimon S."/>
            <person name="Zhang W."/>
            <person name="Yang X."/>
            <person name="Jeffery I.B."/>
            <person name="Cooney J.C."/>
            <person name="Kagawa T.F."/>
            <person name="Liu W."/>
            <person name="Song Y."/>
            <person name="Salvetti E."/>
            <person name="Wrobel A."/>
            <person name="Rasinkangas P."/>
            <person name="Parkhill J."/>
            <person name="Rea M.C."/>
            <person name="O'Sullivan O."/>
            <person name="Ritari J."/>
            <person name="Douillard F.P."/>
            <person name="Paul Ross R."/>
            <person name="Yang R."/>
            <person name="Briner A.E."/>
            <person name="Felis G.E."/>
            <person name="de Vos W.M."/>
            <person name="Barrangou R."/>
            <person name="Klaenhammer T.R."/>
            <person name="Caufield P.W."/>
            <person name="Cui Y."/>
            <person name="Zhang H."/>
            <person name="O'Toole P.W."/>
        </authorList>
    </citation>
    <scope>NUCLEOTIDE SEQUENCE [LARGE SCALE GENOMIC DNA]</scope>
    <source>
        <strain evidence="16 17">DSM 22696</strain>
    </source>
</reference>
<organism evidence="16 17">
    <name type="scientific">Furfurilactobacillus siliginis</name>
    <dbReference type="NCBI Taxonomy" id="348151"/>
    <lineage>
        <taxon>Bacteria</taxon>
        <taxon>Bacillati</taxon>
        <taxon>Bacillota</taxon>
        <taxon>Bacilli</taxon>
        <taxon>Lactobacillales</taxon>
        <taxon>Lactobacillaceae</taxon>
        <taxon>Furfurilactobacillus</taxon>
    </lineage>
</organism>
<evidence type="ECO:0000256" key="13">
    <source>
        <dbReference type="ARBA" id="ARBA00023295"/>
    </source>
</evidence>
<accession>A0A0R2L5U3</accession>
<dbReference type="Pfam" id="PF14815">
    <property type="entry name" value="NUDIX_4"/>
    <property type="match status" value="1"/>
</dbReference>
<evidence type="ECO:0000256" key="3">
    <source>
        <dbReference type="ARBA" id="ARBA00008343"/>
    </source>
</evidence>
<keyword evidence="6" id="KW-0004">4Fe-4S</keyword>
<dbReference type="Gene3D" id="1.10.1670.10">
    <property type="entry name" value="Helix-hairpin-Helix base-excision DNA repair enzymes (C-terminal)"/>
    <property type="match status" value="1"/>
</dbReference>
<evidence type="ECO:0000313" key="16">
    <source>
        <dbReference type="EMBL" id="KRN97160.1"/>
    </source>
</evidence>
<dbReference type="AlphaFoldDB" id="A0A0R2L5U3"/>
<comment type="caution">
    <text evidence="16">The sequence shown here is derived from an EMBL/GenBank/DDBJ whole genome shotgun (WGS) entry which is preliminary data.</text>
</comment>
<dbReference type="PATRIC" id="fig|348151.3.peg.82"/>
<sequence length="384" mass="43551">MTGDGKDMEQWSAEKINAFRQTLLDWYDKEGRDLPWRKDHDPYHVWVSEIMLQQTQVNTVIPYYERFMKTFPTVDALAKAPADKLLKAWEGLGYYSRARNLQRAAQEIVIDRHGQWPTTAAGLQELTGIGPYTAGAIASIAFEEPVPAVDGNAFRVFSRLLEIDADIAKPESRGVFFDAIQAVIDPQRPGDFNQAIMDLGSSYMTAVNPDSEHSPVKAFNQAYLDGHELDYPVKTPKPRPVPINYFALVIQTPAGYLLTQRPSTGMLANMWTLPLVKETDLLVDDETALPETDELIRRAAATFEEDTGIELSLTPVSSRKVTHTFTHQKWQIQLLVTQLTKTPDLSLFPGQAIQETAFDEYVMPVVQQKMWRNYQKWQQRGDKS</sequence>
<comment type="similarity">
    <text evidence="3 14">Belongs to the Nth/MutY family.</text>
</comment>
<keyword evidence="11" id="KW-0411">Iron-sulfur</keyword>
<dbReference type="InterPro" id="IPR005760">
    <property type="entry name" value="A/G_AdeGlyc_MutY"/>
</dbReference>
<keyword evidence="8 14" id="KW-0227">DNA damage</keyword>
<dbReference type="InterPro" id="IPR015797">
    <property type="entry name" value="NUDIX_hydrolase-like_dom_sf"/>
</dbReference>
<dbReference type="SUPFAM" id="SSF55811">
    <property type="entry name" value="Nudix"/>
    <property type="match status" value="1"/>
</dbReference>
<keyword evidence="17" id="KW-1185">Reference proteome</keyword>
<dbReference type="GO" id="GO:0032357">
    <property type="term" value="F:oxidized purine DNA binding"/>
    <property type="evidence" value="ECO:0007669"/>
    <property type="project" value="TreeGrafter"/>
</dbReference>
<evidence type="ECO:0000256" key="12">
    <source>
        <dbReference type="ARBA" id="ARBA00023204"/>
    </source>
</evidence>
<evidence type="ECO:0000256" key="8">
    <source>
        <dbReference type="ARBA" id="ARBA00022763"/>
    </source>
</evidence>
<evidence type="ECO:0000256" key="2">
    <source>
        <dbReference type="ARBA" id="ARBA00002933"/>
    </source>
</evidence>
<dbReference type="InterPro" id="IPR023170">
    <property type="entry name" value="HhH_base_excis_C"/>
</dbReference>
<dbReference type="InterPro" id="IPR003265">
    <property type="entry name" value="HhH-GPD_domain"/>
</dbReference>
<dbReference type="Pfam" id="PF00730">
    <property type="entry name" value="HhH-GPD"/>
    <property type="match status" value="1"/>
</dbReference>
<dbReference type="FunFam" id="1.10.340.30:FF:000002">
    <property type="entry name" value="Adenine DNA glycosylase"/>
    <property type="match status" value="1"/>
</dbReference>
<dbReference type="GO" id="GO:0000701">
    <property type="term" value="F:purine-specific mismatch base pair DNA N-glycosylase activity"/>
    <property type="evidence" value="ECO:0007669"/>
    <property type="project" value="UniProtKB-EC"/>
</dbReference>
<dbReference type="Proteomes" id="UP000051139">
    <property type="component" value="Unassembled WGS sequence"/>
</dbReference>
<evidence type="ECO:0000256" key="14">
    <source>
        <dbReference type="RuleBase" id="RU365096"/>
    </source>
</evidence>
<name>A0A0R2L5U3_9LACO</name>
<evidence type="ECO:0000256" key="6">
    <source>
        <dbReference type="ARBA" id="ARBA00022485"/>
    </source>
</evidence>
<evidence type="ECO:0000256" key="1">
    <source>
        <dbReference type="ARBA" id="ARBA00000843"/>
    </source>
</evidence>
<dbReference type="NCBIfam" id="TIGR01084">
    <property type="entry name" value="mutY"/>
    <property type="match status" value="1"/>
</dbReference>
<dbReference type="CDD" id="cd03431">
    <property type="entry name" value="NUDIX_DNA_Glycosylase_C-MutY"/>
    <property type="match status" value="1"/>
</dbReference>
<evidence type="ECO:0000313" key="17">
    <source>
        <dbReference type="Proteomes" id="UP000051139"/>
    </source>
</evidence>
<evidence type="ECO:0000256" key="5">
    <source>
        <dbReference type="ARBA" id="ARBA00022023"/>
    </source>
</evidence>
<evidence type="ECO:0000256" key="7">
    <source>
        <dbReference type="ARBA" id="ARBA00022723"/>
    </source>
</evidence>
<dbReference type="PANTHER" id="PTHR42944:SF1">
    <property type="entry name" value="ADENINE DNA GLYCOSYLASE"/>
    <property type="match status" value="1"/>
</dbReference>
<dbReference type="InterPro" id="IPR044298">
    <property type="entry name" value="MIG/MutY"/>
</dbReference>
<comment type="function">
    <text evidence="2">Adenine glycosylase active on G-A mispairs. MutY also corrects error-prone DNA synthesis past GO lesions which are due to the oxidatively damaged form of guanine: 7,8-dihydro-8-oxoguanine (8-oxo-dGTP).</text>
</comment>
<dbReference type="InterPro" id="IPR029119">
    <property type="entry name" value="MutY_C"/>
</dbReference>
<dbReference type="SMART" id="SM00478">
    <property type="entry name" value="ENDO3c"/>
    <property type="match status" value="1"/>
</dbReference>
<keyword evidence="7" id="KW-0479">Metal-binding</keyword>
<comment type="catalytic activity">
    <reaction evidence="1 14">
        <text>Hydrolyzes free adenine bases from 7,8-dihydro-8-oxoguanine:adenine mismatched double-stranded DNA, leaving an apurinic site.</text>
        <dbReference type="EC" id="3.2.2.31"/>
    </reaction>
</comment>
<keyword evidence="12" id="KW-0234">DNA repair</keyword>
<dbReference type="GO" id="GO:0051539">
    <property type="term" value="F:4 iron, 4 sulfur cluster binding"/>
    <property type="evidence" value="ECO:0007669"/>
    <property type="project" value="UniProtKB-UniRule"/>
</dbReference>
<evidence type="ECO:0000256" key="11">
    <source>
        <dbReference type="ARBA" id="ARBA00023014"/>
    </source>
</evidence>
<dbReference type="InterPro" id="IPR011257">
    <property type="entry name" value="DNA_glycosylase"/>
</dbReference>
<protein>
    <recommendedName>
        <fullName evidence="5 14">Adenine DNA glycosylase</fullName>
        <ecNumber evidence="4 14">3.2.2.31</ecNumber>
    </recommendedName>
</protein>